<dbReference type="EMBL" id="JACSQA010000019">
    <property type="protein sequence ID" value="MBD8027512.1"/>
    <property type="molecule type" value="Genomic_DNA"/>
</dbReference>
<name>A0ABR8XE39_9BACL</name>
<feature type="transmembrane region" description="Helical" evidence="1">
    <location>
        <begin position="6"/>
        <end position="36"/>
    </location>
</feature>
<keyword evidence="1" id="KW-0472">Membrane</keyword>
<reference evidence="2 3" key="1">
    <citation type="submission" date="2020-08" db="EMBL/GenBank/DDBJ databases">
        <title>A Genomic Blueprint of the Chicken Gut Microbiome.</title>
        <authorList>
            <person name="Gilroy R."/>
            <person name="Ravi A."/>
            <person name="Getino M."/>
            <person name="Pursley I."/>
            <person name="Horton D.L."/>
            <person name="Alikhan N.-F."/>
            <person name="Baker D."/>
            <person name="Gharbi K."/>
            <person name="Hall N."/>
            <person name="Watson M."/>
            <person name="Adriaenssens E.M."/>
            <person name="Foster-Nyarko E."/>
            <person name="Jarju S."/>
            <person name="Secka A."/>
            <person name="Antonio M."/>
            <person name="Oren A."/>
            <person name="Chaudhuri R."/>
            <person name="La Ragione R.M."/>
            <person name="Hildebrand F."/>
            <person name="Pallen M.J."/>
        </authorList>
    </citation>
    <scope>NUCLEOTIDE SEQUENCE [LARGE SCALE GENOMIC DNA]</scope>
    <source>
        <strain evidence="2 3">Re31</strain>
    </source>
</reference>
<keyword evidence="3" id="KW-1185">Reference proteome</keyword>
<evidence type="ECO:0000256" key="1">
    <source>
        <dbReference type="SAM" id="Phobius"/>
    </source>
</evidence>
<accession>A0ABR8XE39</accession>
<proteinExistence type="predicted"/>
<protein>
    <submittedName>
        <fullName evidence="2">Uncharacterized protein</fullName>
    </submittedName>
</protein>
<evidence type="ECO:0000313" key="2">
    <source>
        <dbReference type="EMBL" id="MBD8027512.1"/>
    </source>
</evidence>
<keyword evidence="1" id="KW-1133">Transmembrane helix</keyword>
<dbReference type="Proteomes" id="UP000640930">
    <property type="component" value="Unassembled WGS sequence"/>
</dbReference>
<evidence type="ECO:0000313" key="3">
    <source>
        <dbReference type="Proteomes" id="UP000640930"/>
    </source>
</evidence>
<comment type="caution">
    <text evidence="2">The sequence shown here is derived from an EMBL/GenBank/DDBJ whole genome shotgun (WGS) entry which is preliminary data.</text>
</comment>
<organism evidence="2 3">
    <name type="scientific">Ureibacillus galli</name>
    <dbReference type="NCBI Taxonomy" id="2762222"/>
    <lineage>
        <taxon>Bacteria</taxon>
        <taxon>Bacillati</taxon>
        <taxon>Bacillota</taxon>
        <taxon>Bacilli</taxon>
        <taxon>Bacillales</taxon>
        <taxon>Caryophanaceae</taxon>
        <taxon>Ureibacillus</taxon>
    </lineage>
</organism>
<sequence>MKIFHSIIGILIIFLSSFFMSITVGFVILFGGILYLKKIAQFGKQ</sequence>
<keyword evidence="1" id="KW-0812">Transmembrane</keyword>
<gene>
    <name evidence="2" type="ORF">H9636_12695</name>
</gene>